<comment type="caution">
    <text evidence="12">The sequence shown here is derived from an EMBL/GenBank/DDBJ whole genome shotgun (WGS) entry which is preliminary data.</text>
</comment>
<feature type="domain" description="Methylguanine DNA methyltransferase ribonuclease-like" evidence="11">
    <location>
        <begin position="3"/>
        <end position="75"/>
    </location>
</feature>
<dbReference type="InterPro" id="IPR036631">
    <property type="entry name" value="MGMT_N_sf"/>
</dbReference>
<dbReference type="EC" id="2.1.1.63" evidence="9"/>
<feature type="active site" description="Nucleophile; methyl group acceptor" evidence="9">
    <location>
        <position position="136"/>
    </location>
</feature>
<evidence type="ECO:0000256" key="9">
    <source>
        <dbReference type="HAMAP-Rule" id="MF_00772"/>
    </source>
</evidence>
<name>A0A9D2P9W4_9FIRM</name>
<evidence type="ECO:0000256" key="5">
    <source>
        <dbReference type="ARBA" id="ARBA00022679"/>
    </source>
</evidence>
<proteinExistence type="inferred from homology"/>
<dbReference type="AlphaFoldDB" id="A0A9D2P9W4"/>
<dbReference type="Proteomes" id="UP000823883">
    <property type="component" value="Unassembled WGS sequence"/>
</dbReference>
<evidence type="ECO:0000256" key="2">
    <source>
        <dbReference type="ARBA" id="ARBA00008711"/>
    </source>
</evidence>
<dbReference type="EMBL" id="DWWL01000009">
    <property type="protein sequence ID" value="HJC46825.1"/>
    <property type="molecule type" value="Genomic_DNA"/>
</dbReference>
<dbReference type="InterPro" id="IPR001497">
    <property type="entry name" value="MethylDNA_cys_MeTrfase_AS"/>
</dbReference>
<comment type="catalytic activity">
    <reaction evidence="1 9">
        <text>a 4-O-methyl-thymidine in DNA + L-cysteinyl-[protein] = a thymidine in DNA + S-methyl-L-cysteinyl-[protein]</text>
        <dbReference type="Rhea" id="RHEA:53428"/>
        <dbReference type="Rhea" id="RHEA-COMP:10131"/>
        <dbReference type="Rhea" id="RHEA-COMP:10132"/>
        <dbReference type="Rhea" id="RHEA-COMP:13555"/>
        <dbReference type="Rhea" id="RHEA-COMP:13556"/>
        <dbReference type="ChEBI" id="CHEBI:29950"/>
        <dbReference type="ChEBI" id="CHEBI:82612"/>
        <dbReference type="ChEBI" id="CHEBI:137386"/>
        <dbReference type="ChEBI" id="CHEBI:137387"/>
        <dbReference type="EC" id="2.1.1.63"/>
    </reaction>
</comment>
<keyword evidence="3 9" id="KW-0963">Cytoplasm</keyword>
<dbReference type="InterPro" id="IPR036217">
    <property type="entry name" value="MethylDNA_cys_MeTrfase_DNAb"/>
</dbReference>
<evidence type="ECO:0000313" key="13">
    <source>
        <dbReference type="Proteomes" id="UP000823883"/>
    </source>
</evidence>
<sequence>MKFYTTYPSPLGQLTLAGDGDYLTGLWIEGQKYFGSTLPETAERLDDLAVFEQTKEWLDRYFSGRRPLPAELPLKPEGSEFRRLVWELLCHIPYGKTAAYKAIAEEAAERMGRKSMSSQAVGGAVGHNPISIIIPCHRVVGTDGSLTGYAGGAEKKLWLLKWEGADVSGLFFPGKP</sequence>
<evidence type="ECO:0000256" key="6">
    <source>
        <dbReference type="ARBA" id="ARBA00022763"/>
    </source>
</evidence>
<dbReference type="HAMAP" id="MF_00772">
    <property type="entry name" value="OGT"/>
    <property type="match status" value="1"/>
</dbReference>
<dbReference type="GO" id="GO:0006307">
    <property type="term" value="P:DNA alkylation repair"/>
    <property type="evidence" value="ECO:0007669"/>
    <property type="project" value="UniProtKB-UniRule"/>
</dbReference>
<dbReference type="GO" id="GO:0005737">
    <property type="term" value="C:cytoplasm"/>
    <property type="evidence" value="ECO:0007669"/>
    <property type="project" value="UniProtKB-SubCell"/>
</dbReference>
<comment type="function">
    <text evidence="9">Involved in the cellular defense against the biological effects of O6-methylguanine (O6-MeG) and O4-methylthymine (O4-MeT) in DNA. Repairs the methylated nucleobase in DNA by stoichiometrically transferring the methyl group to a cysteine residue in the enzyme. This is a suicide reaction: the enzyme is irreversibly inactivated.</text>
</comment>
<evidence type="ECO:0000313" key="12">
    <source>
        <dbReference type="EMBL" id="HJC46825.1"/>
    </source>
</evidence>
<dbReference type="InterPro" id="IPR008332">
    <property type="entry name" value="MethylG_MeTrfase_N"/>
</dbReference>
<dbReference type="GO" id="GO:0032259">
    <property type="term" value="P:methylation"/>
    <property type="evidence" value="ECO:0007669"/>
    <property type="project" value="UniProtKB-KW"/>
</dbReference>
<dbReference type="FunFam" id="1.10.10.10:FF:000214">
    <property type="entry name" value="Methylated-DNA--protein-cysteine methyltransferase"/>
    <property type="match status" value="1"/>
</dbReference>
<dbReference type="CDD" id="cd06445">
    <property type="entry name" value="ATase"/>
    <property type="match status" value="1"/>
</dbReference>
<keyword evidence="5 9" id="KW-0808">Transferase</keyword>
<organism evidence="12 13">
    <name type="scientific">Candidatus Lachnoclostridium pullistercoris</name>
    <dbReference type="NCBI Taxonomy" id="2838632"/>
    <lineage>
        <taxon>Bacteria</taxon>
        <taxon>Bacillati</taxon>
        <taxon>Bacillota</taxon>
        <taxon>Clostridia</taxon>
        <taxon>Lachnospirales</taxon>
        <taxon>Lachnospiraceae</taxon>
    </lineage>
</organism>
<dbReference type="Pfam" id="PF01035">
    <property type="entry name" value="DNA_binding_1"/>
    <property type="match status" value="1"/>
</dbReference>
<protein>
    <recommendedName>
        <fullName evidence="9">Methylated-DNA--protein-cysteine methyltransferase</fullName>
        <ecNumber evidence="9">2.1.1.63</ecNumber>
    </recommendedName>
    <alternativeName>
        <fullName evidence="9">6-O-methylguanine-DNA methyltransferase</fullName>
        <shortName evidence="9">MGMT</shortName>
    </alternativeName>
    <alternativeName>
        <fullName evidence="9">O-6-methylguanine-DNA-alkyltransferase</fullName>
    </alternativeName>
</protein>
<dbReference type="PANTHER" id="PTHR10815:SF5">
    <property type="entry name" value="METHYLATED-DNA--PROTEIN-CYSTEINE METHYLTRANSFERASE"/>
    <property type="match status" value="1"/>
</dbReference>
<feature type="domain" description="Methylated-DNA-[protein]-cysteine S-methyltransferase DNA binding" evidence="10">
    <location>
        <begin position="80"/>
        <end position="165"/>
    </location>
</feature>
<dbReference type="NCBIfam" id="TIGR00589">
    <property type="entry name" value="ogt"/>
    <property type="match status" value="1"/>
</dbReference>
<dbReference type="Pfam" id="PF02870">
    <property type="entry name" value="Methyltransf_1N"/>
    <property type="match status" value="1"/>
</dbReference>
<keyword evidence="4 9" id="KW-0489">Methyltransferase</keyword>
<dbReference type="SUPFAM" id="SSF46767">
    <property type="entry name" value="Methylated DNA-protein cysteine methyltransferase, C-terminal domain"/>
    <property type="match status" value="1"/>
</dbReference>
<dbReference type="Gene3D" id="3.30.160.70">
    <property type="entry name" value="Methylated DNA-protein cysteine methyltransferase domain"/>
    <property type="match status" value="1"/>
</dbReference>
<evidence type="ECO:0000256" key="8">
    <source>
        <dbReference type="ARBA" id="ARBA00049348"/>
    </source>
</evidence>
<dbReference type="PANTHER" id="PTHR10815">
    <property type="entry name" value="METHYLATED-DNA--PROTEIN-CYSTEINE METHYLTRANSFERASE"/>
    <property type="match status" value="1"/>
</dbReference>
<gene>
    <name evidence="12" type="ORF">IAA04_02090</name>
</gene>
<comment type="catalytic activity">
    <reaction evidence="8 9">
        <text>a 6-O-methyl-2'-deoxyguanosine in DNA + L-cysteinyl-[protein] = S-methyl-L-cysteinyl-[protein] + a 2'-deoxyguanosine in DNA</text>
        <dbReference type="Rhea" id="RHEA:24000"/>
        <dbReference type="Rhea" id="RHEA-COMP:10131"/>
        <dbReference type="Rhea" id="RHEA-COMP:10132"/>
        <dbReference type="Rhea" id="RHEA-COMP:11367"/>
        <dbReference type="Rhea" id="RHEA-COMP:11368"/>
        <dbReference type="ChEBI" id="CHEBI:29950"/>
        <dbReference type="ChEBI" id="CHEBI:82612"/>
        <dbReference type="ChEBI" id="CHEBI:85445"/>
        <dbReference type="ChEBI" id="CHEBI:85448"/>
        <dbReference type="EC" id="2.1.1.63"/>
    </reaction>
</comment>
<dbReference type="InterPro" id="IPR014048">
    <property type="entry name" value="MethylDNA_cys_MeTrfase_DNA-bd"/>
</dbReference>
<keyword evidence="7 9" id="KW-0234">DNA repair</keyword>
<dbReference type="InterPro" id="IPR023546">
    <property type="entry name" value="MGMT"/>
</dbReference>
<evidence type="ECO:0000256" key="1">
    <source>
        <dbReference type="ARBA" id="ARBA00001286"/>
    </source>
</evidence>
<dbReference type="SUPFAM" id="SSF53155">
    <property type="entry name" value="Methylated DNA-protein cysteine methyltransferase domain"/>
    <property type="match status" value="1"/>
</dbReference>
<evidence type="ECO:0000259" key="11">
    <source>
        <dbReference type="Pfam" id="PF02870"/>
    </source>
</evidence>
<dbReference type="PROSITE" id="PS00374">
    <property type="entry name" value="MGMT"/>
    <property type="match status" value="1"/>
</dbReference>
<comment type="miscellaneous">
    <text evidence="9">This enzyme catalyzes only one turnover and therefore is not strictly catalytic. According to one definition, an enzyme is a biocatalyst that acts repeatedly and over many reaction cycles.</text>
</comment>
<dbReference type="InterPro" id="IPR036388">
    <property type="entry name" value="WH-like_DNA-bd_sf"/>
</dbReference>
<reference evidence="12" key="1">
    <citation type="journal article" date="2021" name="PeerJ">
        <title>Extensive microbial diversity within the chicken gut microbiome revealed by metagenomics and culture.</title>
        <authorList>
            <person name="Gilroy R."/>
            <person name="Ravi A."/>
            <person name="Getino M."/>
            <person name="Pursley I."/>
            <person name="Horton D.L."/>
            <person name="Alikhan N.F."/>
            <person name="Baker D."/>
            <person name="Gharbi K."/>
            <person name="Hall N."/>
            <person name="Watson M."/>
            <person name="Adriaenssens E.M."/>
            <person name="Foster-Nyarko E."/>
            <person name="Jarju S."/>
            <person name="Secka A."/>
            <person name="Antonio M."/>
            <person name="Oren A."/>
            <person name="Chaudhuri R.R."/>
            <person name="La Ragione R."/>
            <person name="Hildebrand F."/>
            <person name="Pallen M.J."/>
        </authorList>
    </citation>
    <scope>NUCLEOTIDE SEQUENCE</scope>
    <source>
        <strain evidence="12">CHK183-5548</strain>
    </source>
</reference>
<evidence type="ECO:0000256" key="7">
    <source>
        <dbReference type="ARBA" id="ARBA00023204"/>
    </source>
</evidence>
<evidence type="ECO:0000259" key="10">
    <source>
        <dbReference type="Pfam" id="PF01035"/>
    </source>
</evidence>
<dbReference type="GO" id="GO:0003908">
    <property type="term" value="F:methylated-DNA-[protein]-cysteine S-methyltransferase activity"/>
    <property type="evidence" value="ECO:0007669"/>
    <property type="project" value="UniProtKB-UniRule"/>
</dbReference>
<evidence type="ECO:0000256" key="4">
    <source>
        <dbReference type="ARBA" id="ARBA00022603"/>
    </source>
</evidence>
<dbReference type="Gene3D" id="1.10.10.10">
    <property type="entry name" value="Winged helix-like DNA-binding domain superfamily/Winged helix DNA-binding domain"/>
    <property type="match status" value="1"/>
</dbReference>
<accession>A0A9D2P9W4</accession>
<comment type="similarity">
    <text evidence="2 9">Belongs to the MGMT family.</text>
</comment>
<evidence type="ECO:0000256" key="3">
    <source>
        <dbReference type="ARBA" id="ARBA00022490"/>
    </source>
</evidence>
<reference evidence="12" key="2">
    <citation type="submission" date="2021-04" db="EMBL/GenBank/DDBJ databases">
        <authorList>
            <person name="Gilroy R."/>
        </authorList>
    </citation>
    <scope>NUCLEOTIDE SEQUENCE</scope>
    <source>
        <strain evidence="12">CHK183-5548</strain>
    </source>
</reference>
<keyword evidence="6 9" id="KW-0227">DNA damage</keyword>
<comment type="subcellular location">
    <subcellularLocation>
        <location evidence="9">Cytoplasm</location>
    </subcellularLocation>
</comment>